<evidence type="ECO:0000256" key="1">
    <source>
        <dbReference type="ARBA" id="ARBA00023125"/>
    </source>
</evidence>
<dbReference type="AlphaFoldDB" id="A0A6J6IDQ0"/>
<dbReference type="InterPro" id="IPR050807">
    <property type="entry name" value="TransReg_Diox_bact_type"/>
</dbReference>
<sequence>MSDVATLVKEAREDAGLSMRALAERSDVSFTTISRIENKQIDPTFATVQKLFAALGQTLHLSRRRAKPVPHLADLADAWSADVAGHEQPDWTRLRAFADYLFRHPEDAQASILSAPAPSGSPLLDNLIAGVAEMIADDDGLRRPAWVKRVPALRAPWEGMGTARMRAVARATTPPQLASRNVFVSAETIWRKRDHADAE</sequence>
<evidence type="ECO:0000259" key="2">
    <source>
        <dbReference type="PROSITE" id="PS50943"/>
    </source>
</evidence>
<dbReference type="InterPro" id="IPR010982">
    <property type="entry name" value="Lambda_DNA-bd_dom_sf"/>
</dbReference>
<feature type="domain" description="HTH cro/C1-type" evidence="2">
    <location>
        <begin position="8"/>
        <end position="62"/>
    </location>
</feature>
<dbReference type="Pfam" id="PF01381">
    <property type="entry name" value="HTH_3"/>
    <property type="match status" value="1"/>
</dbReference>
<dbReference type="PROSITE" id="PS50943">
    <property type="entry name" value="HTH_CROC1"/>
    <property type="match status" value="1"/>
</dbReference>
<dbReference type="CDD" id="cd00093">
    <property type="entry name" value="HTH_XRE"/>
    <property type="match status" value="1"/>
</dbReference>
<gene>
    <name evidence="3" type="ORF">UFOPK1835_01914</name>
</gene>
<accession>A0A6J6IDQ0</accession>
<dbReference type="GO" id="GO:0005829">
    <property type="term" value="C:cytosol"/>
    <property type="evidence" value="ECO:0007669"/>
    <property type="project" value="TreeGrafter"/>
</dbReference>
<reference evidence="3" key="1">
    <citation type="submission" date="2020-05" db="EMBL/GenBank/DDBJ databases">
        <authorList>
            <person name="Chiriac C."/>
            <person name="Salcher M."/>
            <person name="Ghai R."/>
            <person name="Kavagutti S V."/>
        </authorList>
    </citation>
    <scope>NUCLEOTIDE SEQUENCE</scope>
</reference>
<dbReference type="Gene3D" id="1.10.260.40">
    <property type="entry name" value="lambda repressor-like DNA-binding domains"/>
    <property type="match status" value="1"/>
</dbReference>
<dbReference type="SMART" id="SM00530">
    <property type="entry name" value="HTH_XRE"/>
    <property type="match status" value="1"/>
</dbReference>
<keyword evidence="1" id="KW-0238">DNA-binding</keyword>
<dbReference type="SUPFAM" id="SSF47413">
    <property type="entry name" value="lambda repressor-like DNA-binding domains"/>
    <property type="match status" value="1"/>
</dbReference>
<dbReference type="PANTHER" id="PTHR46797:SF1">
    <property type="entry name" value="METHYLPHOSPHONATE SYNTHASE"/>
    <property type="match status" value="1"/>
</dbReference>
<organism evidence="3">
    <name type="scientific">freshwater metagenome</name>
    <dbReference type="NCBI Taxonomy" id="449393"/>
    <lineage>
        <taxon>unclassified sequences</taxon>
        <taxon>metagenomes</taxon>
        <taxon>ecological metagenomes</taxon>
    </lineage>
</organism>
<dbReference type="GO" id="GO:0003677">
    <property type="term" value="F:DNA binding"/>
    <property type="evidence" value="ECO:0007669"/>
    <property type="project" value="UniProtKB-KW"/>
</dbReference>
<dbReference type="InterPro" id="IPR001387">
    <property type="entry name" value="Cro/C1-type_HTH"/>
</dbReference>
<name>A0A6J6IDQ0_9ZZZZ</name>
<protein>
    <submittedName>
        <fullName evidence="3">Unannotated protein</fullName>
    </submittedName>
</protein>
<evidence type="ECO:0000313" key="3">
    <source>
        <dbReference type="EMBL" id="CAB4622683.1"/>
    </source>
</evidence>
<dbReference type="GO" id="GO:0003700">
    <property type="term" value="F:DNA-binding transcription factor activity"/>
    <property type="evidence" value="ECO:0007669"/>
    <property type="project" value="TreeGrafter"/>
</dbReference>
<dbReference type="EMBL" id="CAEZUP010000116">
    <property type="protein sequence ID" value="CAB4622683.1"/>
    <property type="molecule type" value="Genomic_DNA"/>
</dbReference>
<proteinExistence type="predicted"/>
<dbReference type="PANTHER" id="PTHR46797">
    <property type="entry name" value="HTH-TYPE TRANSCRIPTIONAL REGULATOR"/>
    <property type="match status" value="1"/>
</dbReference>